<evidence type="ECO:0000259" key="1">
    <source>
        <dbReference type="Pfam" id="PF13472"/>
    </source>
</evidence>
<dbReference type="InterPro" id="IPR051532">
    <property type="entry name" value="Ester_Hydrolysis_Enzymes"/>
</dbReference>
<evidence type="ECO:0000313" key="2">
    <source>
        <dbReference type="EMBL" id="QDU92674.1"/>
    </source>
</evidence>
<dbReference type="InterPro" id="IPR036514">
    <property type="entry name" value="SGNH_hydro_sf"/>
</dbReference>
<name>A0A518DLF4_9BACT</name>
<dbReference type="AlphaFoldDB" id="A0A518DLF4"/>
<keyword evidence="2" id="KW-0378">Hydrolase</keyword>
<dbReference type="CDD" id="cd01834">
    <property type="entry name" value="SGNH_hydrolase_like_2"/>
    <property type="match status" value="1"/>
</dbReference>
<dbReference type="GO" id="GO:0004622">
    <property type="term" value="F:phosphatidylcholine lysophospholipase activity"/>
    <property type="evidence" value="ECO:0007669"/>
    <property type="project" value="TreeGrafter"/>
</dbReference>
<gene>
    <name evidence="2" type="ORF">Pla8534_04220</name>
</gene>
<feature type="domain" description="SGNH hydrolase-type esterase" evidence="1">
    <location>
        <begin position="99"/>
        <end position="283"/>
    </location>
</feature>
<protein>
    <submittedName>
        <fullName evidence="2">GDSL-like Lipase/Acylhydrolase</fullName>
    </submittedName>
</protein>
<dbReference type="Gene3D" id="3.40.50.1110">
    <property type="entry name" value="SGNH hydrolase"/>
    <property type="match status" value="1"/>
</dbReference>
<dbReference type="Pfam" id="PF13472">
    <property type="entry name" value="Lipase_GDSL_2"/>
    <property type="match status" value="1"/>
</dbReference>
<proteinExistence type="predicted"/>
<dbReference type="Proteomes" id="UP000317648">
    <property type="component" value="Chromosome"/>
</dbReference>
<dbReference type="PANTHER" id="PTHR30383">
    <property type="entry name" value="THIOESTERASE 1/PROTEASE 1/LYSOPHOSPHOLIPASE L1"/>
    <property type="match status" value="1"/>
</dbReference>
<dbReference type="InterPro" id="IPR013830">
    <property type="entry name" value="SGNH_hydro"/>
</dbReference>
<dbReference type="KEGG" id="lcre:Pla8534_04220"/>
<reference evidence="2 3" key="1">
    <citation type="submission" date="2019-02" db="EMBL/GenBank/DDBJ databases">
        <title>Deep-cultivation of Planctomycetes and their phenomic and genomic characterization uncovers novel biology.</title>
        <authorList>
            <person name="Wiegand S."/>
            <person name="Jogler M."/>
            <person name="Boedeker C."/>
            <person name="Pinto D."/>
            <person name="Vollmers J."/>
            <person name="Rivas-Marin E."/>
            <person name="Kohn T."/>
            <person name="Peeters S.H."/>
            <person name="Heuer A."/>
            <person name="Rast P."/>
            <person name="Oberbeckmann S."/>
            <person name="Bunk B."/>
            <person name="Jeske O."/>
            <person name="Meyerdierks A."/>
            <person name="Storesund J.E."/>
            <person name="Kallscheuer N."/>
            <person name="Luecker S."/>
            <person name="Lage O.M."/>
            <person name="Pohl T."/>
            <person name="Merkel B.J."/>
            <person name="Hornburger P."/>
            <person name="Mueller R.-W."/>
            <person name="Bruemmer F."/>
            <person name="Labrenz M."/>
            <person name="Spormann A.M."/>
            <person name="Op den Camp H."/>
            <person name="Overmann J."/>
            <person name="Amann R."/>
            <person name="Jetten M.S.M."/>
            <person name="Mascher T."/>
            <person name="Medema M.H."/>
            <person name="Devos D.P."/>
            <person name="Kaster A.-K."/>
            <person name="Ovreas L."/>
            <person name="Rohde M."/>
            <person name="Galperin M.Y."/>
            <person name="Jogler C."/>
        </authorList>
    </citation>
    <scope>NUCLEOTIDE SEQUENCE [LARGE SCALE GENOMIC DNA]</scope>
    <source>
        <strain evidence="2 3">Pla85_3_4</strain>
    </source>
</reference>
<dbReference type="PANTHER" id="PTHR30383:SF5">
    <property type="entry name" value="SGNH HYDROLASE-TYPE ESTERASE DOMAIN-CONTAINING PROTEIN"/>
    <property type="match status" value="1"/>
</dbReference>
<organism evidence="2 3">
    <name type="scientific">Lignipirellula cremea</name>
    <dbReference type="NCBI Taxonomy" id="2528010"/>
    <lineage>
        <taxon>Bacteria</taxon>
        <taxon>Pseudomonadati</taxon>
        <taxon>Planctomycetota</taxon>
        <taxon>Planctomycetia</taxon>
        <taxon>Pirellulales</taxon>
        <taxon>Pirellulaceae</taxon>
        <taxon>Lignipirellula</taxon>
    </lineage>
</organism>
<evidence type="ECO:0000313" key="3">
    <source>
        <dbReference type="Proteomes" id="UP000317648"/>
    </source>
</evidence>
<sequence length="295" mass="32256">MNTCCDPVVFPESEKRPVCWIVGRRLVNVGDLALPGRFQASSGRFPAEGKQKVSGKGTCLMSRKMYSWLLLALLVAGSSGVSRAGEPALQLKKGERIVFLGDSITQAGDRSDKGYVRLIRQELAEKYPDLGIEVIGAGISGNKVPDLQRRLERDVTSKKPTIVFIYIGINDVWHGEKDPARGTTPEAFESGLKDVIARCQEAGAQVVLCTPTVIGEKANGTNSLDKKLDQYADISRGVAKELKLPMCDLRAAFVDHLKEHNTEDKEKGVLTSDRVHLNEAGNRFIADVMLGMFAK</sequence>
<dbReference type="EMBL" id="CP036433">
    <property type="protein sequence ID" value="QDU92674.1"/>
    <property type="molecule type" value="Genomic_DNA"/>
</dbReference>
<dbReference type="SUPFAM" id="SSF52266">
    <property type="entry name" value="SGNH hydrolase"/>
    <property type="match status" value="1"/>
</dbReference>
<keyword evidence="3" id="KW-1185">Reference proteome</keyword>
<accession>A0A518DLF4</accession>